<dbReference type="EMBL" id="UNOZ01000002">
    <property type="protein sequence ID" value="SYX87871.1"/>
    <property type="molecule type" value="Genomic_DNA"/>
</dbReference>
<organism evidence="2 3">
    <name type="scientific">Pseudomonas reidholzensis</name>
    <dbReference type="NCBI Taxonomy" id="1785162"/>
    <lineage>
        <taxon>Bacteria</taxon>
        <taxon>Pseudomonadati</taxon>
        <taxon>Pseudomonadota</taxon>
        <taxon>Gammaproteobacteria</taxon>
        <taxon>Pseudomonadales</taxon>
        <taxon>Pseudomonadaceae</taxon>
        <taxon>Pseudomonas</taxon>
    </lineage>
</organism>
<dbReference type="OrthoDB" id="9152878at2"/>
<evidence type="ECO:0008006" key="4">
    <source>
        <dbReference type="Google" id="ProtNLM"/>
    </source>
</evidence>
<protein>
    <recommendedName>
        <fullName evidence="4">DUF1161 domain-containing protein</fullName>
    </recommendedName>
</protein>
<dbReference type="Pfam" id="PF06649">
    <property type="entry name" value="DUF1161"/>
    <property type="match status" value="1"/>
</dbReference>
<dbReference type="AlphaFoldDB" id="A0A383RN38"/>
<evidence type="ECO:0000313" key="3">
    <source>
        <dbReference type="Proteomes" id="UP000263595"/>
    </source>
</evidence>
<feature type="signal peptide" evidence="1">
    <location>
        <begin position="1"/>
        <end position="19"/>
    </location>
</feature>
<evidence type="ECO:0000256" key="1">
    <source>
        <dbReference type="SAM" id="SignalP"/>
    </source>
</evidence>
<accession>A0A383RN38</accession>
<keyword evidence="1" id="KW-0732">Signal</keyword>
<evidence type="ECO:0000313" key="2">
    <source>
        <dbReference type="EMBL" id="SYX87871.1"/>
    </source>
</evidence>
<dbReference type="InterPro" id="IPR010595">
    <property type="entry name" value="DUF1161"/>
</dbReference>
<reference evidence="3" key="1">
    <citation type="submission" date="2018-08" db="EMBL/GenBank/DDBJ databases">
        <authorList>
            <person name="Blom J."/>
        </authorList>
    </citation>
    <scope>NUCLEOTIDE SEQUENCE [LARGE SCALE GENOMIC DNA]</scope>
    <source>
        <strain evidence="3">CCOS 865</strain>
    </source>
</reference>
<dbReference type="Proteomes" id="UP000263595">
    <property type="component" value="Unassembled WGS sequence"/>
</dbReference>
<feature type="chain" id="PRO_5017037369" description="DUF1161 domain-containing protein" evidence="1">
    <location>
        <begin position="20"/>
        <end position="73"/>
    </location>
</feature>
<dbReference type="RefSeq" id="WP_119137040.1">
    <property type="nucleotide sequence ID" value="NZ_CBCSFL010000003.1"/>
</dbReference>
<keyword evidence="3" id="KW-1185">Reference proteome</keyword>
<name>A0A383RN38_9PSED</name>
<proteinExistence type="predicted"/>
<sequence length="73" mass="7480">MKKLLLAMGLMALAGGAMAAGKPCEELKAEIAAKLDAKGVTGYKLEIVDKGDPAGKVVGSCEGGTKEIVYRRG</sequence>
<gene>
    <name evidence="2" type="ORF">CCOS865_00092</name>
</gene>